<dbReference type="AlphaFoldDB" id="A0A7W5BW59"/>
<dbReference type="PANTHER" id="PTHR30629:SF2">
    <property type="entry name" value="PROPHAGE INTEGRASE INTS-RELATED"/>
    <property type="match status" value="1"/>
</dbReference>
<protein>
    <submittedName>
        <fullName evidence="6">Integrase</fullName>
    </submittedName>
</protein>
<dbReference type="PROSITE" id="PS51898">
    <property type="entry name" value="TYR_RECOMBINASE"/>
    <property type="match status" value="1"/>
</dbReference>
<keyword evidence="4" id="KW-0233">DNA recombination</keyword>
<evidence type="ECO:0000256" key="3">
    <source>
        <dbReference type="ARBA" id="ARBA00023125"/>
    </source>
</evidence>
<gene>
    <name evidence="6" type="ORF">FHR96_001082</name>
</gene>
<dbReference type="InterPro" id="IPR053876">
    <property type="entry name" value="Phage_int_M"/>
</dbReference>
<dbReference type="SUPFAM" id="SSF56349">
    <property type="entry name" value="DNA breaking-rejoining enzymes"/>
    <property type="match status" value="1"/>
</dbReference>
<dbReference type="Gene3D" id="1.10.443.10">
    <property type="entry name" value="Intergrase catalytic core"/>
    <property type="match status" value="1"/>
</dbReference>
<dbReference type="InterPro" id="IPR011010">
    <property type="entry name" value="DNA_brk_join_enz"/>
</dbReference>
<evidence type="ECO:0000256" key="1">
    <source>
        <dbReference type="ARBA" id="ARBA00008857"/>
    </source>
</evidence>
<dbReference type="RefSeq" id="WP_343066332.1">
    <property type="nucleotide sequence ID" value="NZ_JACHXM010000003.1"/>
</dbReference>
<accession>A0A7W5BW59</accession>
<dbReference type="InterPro" id="IPR002104">
    <property type="entry name" value="Integrase_catalytic"/>
</dbReference>
<dbReference type="InterPro" id="IPR010998">
    <property type="entry name" value="Integrase_recombinase_N"/>
</dbReference>
<dbReference type="InterPro" id="IPR025166">
    <property type="entry name" value="Integrase_DNA_bind_dom"/>
</dbReference>
<proteinExistence type="inferred from homology"/>
<evidence type="ECO:0000259" key="5">
    <source>
        <dbReference type="PROSITE" id="PS51898"/>
    </source>
</evidence>
<sequence length="394" mass="43446">MGGAPGLHLQVSKNGGRSWILRTTVGSKRRDIGLGSASEVPVARAREDAAELKRRIREEGIDPVLERQAKRSELIAAQAKAITFEQCAAAVIKKKQAEASNPKHGKQWASTLEAYAYPVLGKMAIGDIELPHIVQVLEPYWEEKTETMTRVRQRIETVLAYASAHGYRDAPNVAVWKNNLDAILPAPTRISKVKHHRALPIDEVHDFMAALRKRKGEAARCLELVALTAVRSNEARSACWEEIDLESRVWTIPAERMKAGKEHRVPLSDAAVDLLRGMPCKGGGLIFSAPRGGRLSDAGMSAVLKRMGMSDKTTVHGLRSTFRDWTAERTSTPHHIAEMALAHTIKNDAEAAYRRGDLLAKRAKLMQQWADFIDTPPAKAGNVTSIRENKASAE</sequence>
<dbReference type="Pfam" id="PF00589">
    <property type="entry name" value="Phage_integrase"/>
    <property type="match status" value="1"/>
</dbReference>
<dbReference type="GO" id="GO:0006310">
    <property type="term" value="P:DNA recombination"/>
    <property type="evidence" value="ECO:0007669"/>
    <property type="project" value="UniProtKB-KW"/>
</dbReference>
<dbReference type="CDD" id="cd00801">
    <property type="entry name" value="INT_P4_C"/>
    <property type="match status" value="1"/>
</dbReference>
<dbReference type="Gene3D" id="3.30.160.390">
    <property type="entry name" value="Integrase, DNA-binding domain"/>
    <property type="match status" value="1"/>
</dbReference>
<dbReference type="Pfam" id="PF13356">
    <property type="entry name" value="Arm-DNA-bind_3"/>
    <property type="match status" value="1"/>
</dbReference>
<keyword evidence="3" id="KW-0238">DNA-binding</keyword>
<feature type="domain" description="Tyr recombinase" evidence="5">
    <location>
        <begin position="194"/>
        <end position="366"/>
    </location>
</feature>
<dbReference type="Proteomes" id="UP000525987">
    <property type="component" value="Unassembled WGS sequence"/>
</dbReference>
<keyword evidence="7" id="KW-1185">Reference proteome</keyword>
<name>A0A7W5BW59_9GAMM</name>
<comment type="similarity">
    <text evidence="1">Belongs to the 'phage' integrase family.</text>
</comment>
<keyword evidence="2" id="KW-0229">DNA integration</keyword>
<dbReference type="Pfam" id="PF22022">
    <property type="entry name" value="Phage_int_M"/>
    <property type="match status" value="1"/>
</dbReference>
<dbReference type="GO" id="GO:0003677">
    <property type="term" value="F:DNA binding"/>
    <property type="evidence" value="ECO:0007669"/>
    <property type="project" value="UniProtKB-KW"/>
</dbReference>
<evidence type="ECO:0000256" key="2">
    <source>
        <dbReference type="ARBA" id="ARBA00022908"/>
    </source>
</evidence>
<dbReference type="GO" id="GO:0015074">
    <property type="term" value="P:DNA integration"/>
    <property type="evidence" value="ECO:0007669"/>
    <property type="project" value="UniProtKB-KW"/>
</dbReference>
<dbReference type="InterPro" id="IPR013762">
    <property type="entry name" value="Integrase-like_cat_sf"/>
</dbReference>
<dbReference type="InterPro" id="IPR038488">
    <property type="entry name" value="Integrase_DNA-bd_sf"/>
</dbReference>
<evidence type="ECO:0000256" key="4">
    <source>
        <dbReference type="ARBA" id="ARBA00023172"/>
    </source>
</evidence>
<evidence type="ECO:0000313" key="6">
    <source>
        <dbReference type="EMBL" id="MBB3140230.1"/>
    </source>
</evidence>
<organism evidence="6 7">
    <name type="scientific">Halomonas organivorans</name>
    <dbReference type="NCBI Taxonomy" id="257772"/>
    <lineage>
        <taxon>Bacteria</taxon>
        <taxon>Pseudomonadati</taxon>
        <taxon>Pseudomonadota</taxon>
        <taxon>Gammaproteobacteria</taxon>
        <taxon>Oceanospirillales</taxon>
        <taxon>Halomonadaceae</taxon>
        <taxon>Halomonas</taxon>
    </lineage>
</organism>
<dbReference type="Gene3D" id="1.10.150.130">
    <property type="match status" value="1"/>
</dbReference>
<dbReference type="PANTHER" id="PTHR30629">
    <property type="entry name" value="PROPHAGE INTEGRASE"/>
    <property type="match status" value="1"/>
</dbReference>
<dbReference type="EMBL" id="JACHXM010000003">
    <property type="protein sequence ID" value="MBB3140230.1"/>
    <property type="molecule type" value="Genomic_DNA"/>
</dbReference>
<evidence type="ECO:0000313" key="7">
    <source>
        <dbReference type="Proteomes" id="UP000525987"/>
    </source>
</evidence>
<comment type="caution">
    <text evidence="6">The sequence shown here is derived from an EMBL/GenBank/DDBJ whole genome shotgun (WGS) entry which is preliminary data.</text>
</comment>
<reference evidence="6 7" key="1">
    <citation type="submission" date="2020-08" db="EMBL/GenBank/DDBJ databases">
        <title>Genomic Encyclopedia of Type Strains, Phase III (KMG-III): the genomes of soil and plant-associated and newly described type strains.</title>
        <authorList>
            <person name="Whitman W."/>
        </authorList>
    </citation>
    <scope>NUCLEOTIDE SEQUENCE [LARGE SCALE GENOMIC DNA]</scope>
    <source>
        <strain evidence="6 7">CECT 5995</strain>
    </source>
</reference>
<dbReference type="InterPro" id="IPR050808">
    <property type="entry name" value="Phage_Integrase"/>
</dbReference>